<dbReference type="AlphaFoldDB" id="A0AAN9B4X0"/>
<name>A0AAN9B4X0_9CAEN</name>
<dbReference type="InterPro" id="IPR029059">
    <property type="entry name" value="AB_hydrolase_5"/>
</dbReference>
<dbReference type="Pfam" id="PF12695">
    <property type="entry name" value="Abhydrolase_5"/>
    <property type="match status" value="1"/>
</dbReference>
<proteinExistence type="predicted"/>
<dbReference type="GO" id="GO:0016787">
    <property type="term" value="F:hydrolase activity"/>
    <property type="evidence" value="ECO:0007669"/>
    <property type="project" value="InterPro"/>
</dbReference>
<sequence>MELTRWTVSLLLLSAAAFVTTGAVTSYVMAPTTGGTTEAALIIVPGASITGEAYKPLATTIQQASPLKLWVVLLEGFLLTTPNPLELGGAVTSAIAALKHQGMTSDNIFLAGHSLGGVFVGQYGSSNASKLKGILLYASYLTRDVKLASYPLPVLTISGDLDGQTRLTRIVDSFQQLEASLSQNPTNKYRTPVVTMPGVSHAQFASGQMPKAVTNKDLNPEATSTVAYKLIAKHTSAFLLSSLGDSVPQNLRSTALSDLNKAYTDTKTIMQPLITVKEMDQNSQNSDQWAIQAQYLESGLSRSQVKVTDEILPQMNFLSSKPKIHGAGNDLTIQTFAHLAFSSNPLDISTVPSAPRVLSFKMKSFEAVKDAMPAGTTLNTDVWNITCKDINQAAFNLALQSSSPVARQRYLDHGRPIIFKPDVMHSTGLGWSTSDIGLNEDDQGLHVTSQTLKTQLHELFDMFSGMHYCKGLSPFRAMEWIYVDSLRSHA</sequence>
<dbReference type="Proteomes" id="UP001374579">
    <property type="component" value="Unassembled WGS sequence"/>
</dbReference>
<dbReference type="Gene3D" id="3.40.50.1820">
    <property type="entry name" value="alpha/beta hydrolase"/>
    <property type="match status" value="1"/>
</dbReference>
<feature type="signal peptide" evidence="1">
    <location>
        <begin position="1"/>
        <end position="22"/>
    </location>
</feature>
<dbReference type="InterPro" id="IPR029058">
    <property type="entry name" value="AB_hydrolase_fold"/>
</dbReference>
<evidence type="ECO:0000313" key="3">
    <source>
        <dbReference type="EMBL" id="KAK7098992.1"/>
    </source>
</evidence>
<evidence type="ECO:0000259" key="2">
    <source>
        <dbReference type="Pfam" id="PF12695"/>
    </source>
</evidence>
<organism evidence="3 4">
    <name type="scientific">Littorina saxatilis</name>
    <dbReference type="NCBI Taxonomy" id="31220"/>
    <lineage>
        <taxon>Eukaryota</taxon>
        <taxon>Metazoa</taxon>
        <taxon>Spiralia</taxon>
        <taxon>Lophotrochozoa</taxon>
        <taxon>Mollusca</taxon>
        <taxon>Gastropoda</taxon>
        <taxon>Caenogastropoda</taxon>
        <taxon>Littorinimorpha</taxon>
        <taxon>Littorinoidea</taxon>
        <taxon>Littorinidae</taxon>
        <taxon>Littorina</taxon>
    </lineage>
</organism>
<keyword evidence="4" id="KW-1185">Reference proteome</keyword>
<feature type="domain" description="Alpha/beta hydrolase fold-5" evidence="2">
    <location>
        <begin position="41"/>
        <end position="205"/>
    </location>
</feature>
<dbReference type="SUPFAM" id="SSF53474">
    <property type="entry name" value="alpha/beta-Hydrolases"/>
    <property type="match status" value="1"/>
</dbReference>
<evidence type="ECO:0000313" key="4">
    <source>
        <dbReference type="Proteomes" id="UP001374579"/>
    </source>
</evidence>
<evidence type="ECO:0000256" key="1">
    <source>
        <dbReference type="SAM" id="SignalP"/>
    </source>
</evidence>
<gene>
    <name evidence="3" type="ORF">V1264_003199</name>
</gene>
<accession>A0AAN9B4X0</accession>
<feature type="chain" id="PRO_5043044107" description="Alpha/beta hydrolase fold-5 domain-containing protein" evidence="1">
    <location>
        <begin position="23"/>
        <end position="490"/>
    </location>
</feature>
<comment type="caution">
    <text evidence="3">The sequence shown here is derived from an EMBL/GenBank/DDBJ whole genome shotgun (WGS) entry which is preliminary data.</text>
</comment>
<protein>
    <recommendedName>
        <fullName evidence="2">Alpha/beta hydrolase fold-5 domain-containing protein</fullName>
    </recommendedName>
</protein>
<keyword evidence="1" id="KW-0732">Signal</keyword>
<reference evidence="3 4" key="1">
    <citation type="submission" date="2024-02" db="EMBL/GenBank/DDBJ databases">
        <title>Chromosome-scale genome assembly of the rough periwinkle Littorina saxatilis.</title>
        <authorList>
            <person name="De Jode A."/>
            <person name="Faria R."/>
            <person name="Formenti G."/>
            <person name="Sims Y."/>
            <person name="Smith T.P."/>
            <person name="Tracey A."/>
            <person name="Wood J.M.D."/>
            <person name="Zagrodzka Z.B."/>
            <person name="Johannesson K."/>
            <person name="Butlin R.K."/>
            <person name="Leder E.H."/>
        </authorList>
    </citation>
    <scope>NUCLEOTIDE SEQUENCE [LARGE SCALE GENOMIC DNA]</scope>
    <source>
        <strain evidence="3">Snail1</strain>
        <tissue evidence="3">Muscle</tissue>
    </source>
</reference>
<dbReference type="EMBL" id="JBAMIC010000012">
    <property type="protein sequence ID" value="KAK7098992.1"/>
    <property type="molecule type" value="Genomic_DNA"/>
</dbReference>